<accession>A0A9P4TVQ8</accession>
<protein>
    <submittedName>
        <fullName evidence="8">Protease B</fullName>
    </submittedName>
</protein>
<comment type="caution">
    <text evidence="8">The sequence shown here is derived from an EMBL/GenBank/DDBJ whole genome shotgun (WGS) entry which is preliminary data.</text>
</comment>
<dbReference type="SUPFAM" id="SSF50630">
    <property type="entry name" value="Acid proteases"/>
    <property type="match status" value="1"/>
</dbReference>
<evidence type="ECO:0000259" key="7">
    <source>
        <dbReference type="PROSITE" id="PS51767"/>
    </source>
</evidence>
<gene>
    <name evidence="8" type="ORF">EJ08DRAFT_671505</name>
</gene>
<dbReference type="Proteomes" id="UP000800235">
    <property type="component" value="Unassembled WGS sequence"/>
</dbReference>
<reference evidence="8" key="1">
    <citation type="journal article" date="2020" name="Stud. Mycol.">
        <title>101 Dothideomycetes genomes: a test case for predicting lifestyles and emergence of pathogens.</title>
        <authorList>
            <person name="Haridas S."/>
            <person name="Albert R."/>
            <person name="Binder M."/>
            <person name="Bloem J."/>
            <person name="Labutti K."/>
            <person name="Salamov A."/>
            <person name="Andreopoulos B."/>
            <person name="Baker S."/>
            <person name="Barry K."/>
            <person name="Bills G."/>
            <person name="Bluhm B."/>
            <person name="Cannon C."/>
            <person name="Castanera R."/>
            <person name="Culley D."/>
            <person name="Daum C."/>
            <person name="Ezra D."/>
            <person name="Gonzalez J."/>
            <person name="Henrissat B."/>
            <person name="Kuo A."/>
            <person name="Liang C."/>
            <person name="Lipzen A."/>
            <person name="Lutzoni F."/>
            <person name="Magnuson J."/>
            <person name="Mondo S."/>
            <person name="Nolan M."/>
            <person name="Ohm R."/>
            <person name="Pangilinan J."/>
            <person name="Park H.-J."/>
            <person name="Ramirez L."/>
            <person name="Alfaro M."/>
            <person name="Sun H."/>
            <person name="Tritt A."/>
            <person name="Yoshinaga Y."/>
            <person name="Zwiers L.-H."/>
            <person name="Turgeon B."/>
            <person name="Goodwin S."/>
            <person name="Spatafora J."/>
            <person name="Crous P."/>
            <person name="Grigoriev I."/>
        </authorList>
    </citation>
    <scope>NUCLEOTIDE SEQUENCE</scope>
    <source>
        <strain evidence="8">CBS 130266</strain>
    </source>
</reference>
<dbReference type="PANTHER" id="PTHR47966">
    <property type="entry name" value="BETA-SITE APP-CLEAVING ENZYME, ISOFORM A-RELATED"/>
    <property type="match status" value="1"/>
</dbReference>
<dbReference type="PRINTS" id="PR00792">
    <property type="entry name" value="PEPSIN"/>
</dbReference>
<evidence type="ECO:0000256" key="3">
    <source>
        <dbReference type="ARBA" id="ARBA00022750"/>
    </source>
</evidence>
<dbReference type="PROSITE" id="PS51767">
    <property type="entry name" value="PEPTIDASE_A1"/>
    <property type="match status" value="1"/>
</dbReference>
<keyword evidence="9" id="KW-1185">Reference proteome</keyword>
<evidence type="ECO:0000256" key="4">
    <source>
        <dbReference type="ARBA" id="ARBA00022801"/>
    </source>
</evidence>
<dbReference type="InterPro" id="IPR001461">
    <property type="entry name" value="Aspartic_peptidase_A1"/>
</dbReference>
<feature type="domain" description="Peptidase A1" evidence="7">
    <location>
        <begin position="9"/>
        <end position="320"/>
    </location>
</feature>
<dbReference type="InterPro" id="IPR021109">
    <property type="entry name" value="Peptidase_aspartic_dom_sf"/>
</dbReference>
<name>A0A9P4TVQ8_9PEZI</name>
<feature type="active site" evidence="5">
    <location>
        <position position="211"/>
    </location>
</feature>
<dbReference type="PANTHER" id="PTHR47966:SF2">
    <property type="entry name" value="ASPERGILLOPEPSIN-1-RELATED"/>
    <property type="match status" value="1"/>
</dbReference>
<dbReference type="GO" id="GO:0004190">
    <property type="term" value="F:aspartic-type endopeptidase activity"/>
    <property type="evidence" value="ECO:0007669"/>
    <property type="project" value="UniProtKB-KW"/>
</dbReference>
<evidence type="ECO:0000256" key="5">
    <source>
        <dbReference type="PIRSR" id="PIRSR601461-1"/>
    </source>
</evidence>
<keyword evidence="3" id="KW-0064">Aspartyl protease</keyword>
<evidence type="ECO:0000256" key="1">
    <source>
        <dbReference type="ARBA" id="ARBA00007447"/>
    </source>
</evidence>
<dbReference type="Gene3D" id="2.40.70.10">
    <property type="entry name" value="Acid Proteases"/>
    <property type="match status" value="2"/>
</dbReference>
<dbReference type="OrthoDB" id="2747330at2759"/>
<feature type="active site" evidence="5">
    <location>
        <position position="25"/>
    </location>
</feature>
<proteinExistence type="inferred from homology"/>
<dbReference type="EMBL" id="MU007056">
    <property type="protein sequence ID" value="KAF2428092.1"/>
    <property type="molecule type" value="Genomic_DNA"/>
</dbReference>
<evidence type="ECO:0000313" key="9">
    <source>
        <dbReference type="Proteomes" id="UP000800235"/>
    </source>
</evidence>
<dbReference type="InterPro" id="IPR034163">
    <property type="entry name" value="Aspergillopepsin-like_cat_dom"/>
</dbReference>
<keyword evidence="2 8" id="KW-0645">Protease</keyword>
<organism evidence="8 9">
    <name type="scientific">Tothia fuscella</name>
    <dbReference type="NCBI Taxonomy" id="1048955"/>
    <lineage>
        <taxon>Eukaryota</taxon>
        <taxon>Fungi</taxon>
        <taxon>Dikarya</taxon>
        <taxon>Ascomycota</taxon>
        <taxon>Pezizomycotina</taxon>
        <taxon>Dothideomycetes</taxon>
        <taxon>Pleosporomycetidae</taxon>
        <taxon>Venturiales</taxon>
        <taxon>Cylindrosympodiaceae</taxon>
        <taxon>Tothia</taxon>
    </lineage>
</organism>
<evidence type="ECO:0000313" key="8">
    <source>
        <dbReference type="EMBL" id="KAF2428092.1"/>
    </source>
</evidence>
<feature type="region of interest" description="Disordered" evidence="6">
    <location>
        <begin position="43"/>
        <end position="69"/>
    </location>
</feature>
<evidence type="ECO:0000256" key="2">
    <source>
        <dbReference type="ARBA" id="ARBA00022670"/>
    </source>
</evidence>
<comment type="similarity">
    <text evidence="1">Belongs to the peptidase A1 family.</text>
</comment>
<evidence type="ECO:0000256" key="6">
    <source>
        <dbReference type="SAM" id="MobiDB-lite"/>
    </source>
</evidence>
<dbReference type="AlphaFoldDB" id="A0A9P4TVQ8"/>
<dbReference type="Pfam" id="PF00026">
    <property type="entry name" value="Asp"/>
    <property type="match status" value="1"/>
</dbReference>
<dbReference type="CDD" id="cd06097">
    <property type="entry name" value="Aspergillopepsin_like"/>
    <property type="match status" value="1"/>
</dbReference>
<keyword evidence="4" id="KW-0378">Hydrolase</keyword>
<dbReference type="GO" id="GO:0006508">
    <property type="term" value="P:proteolysis"/>
    <property type="evidence" value="ECO:0007669"/>
    <property type="project" value="UniProtKB-KW"/>
</dbReference>
<dbReference type="InterPro" id="IPR033121">
    <property type="entry name" value="PEPTIDASE_A1"/>
</dbReference>
<sequence length="323" mass="35291">MPFRSDQMYVVNVLVGKANMSLDIDTGSSDLWVVSTLQPAAQRGSRPANRIYDPSTSGGKPLEGHTWRMSYGDQSTASGQVYLDKVAIGDLVVPNQAVEAASTMSQKFIQDAGHDGLFGFGSSRRNAIRPEAQLTWFDNIRPKLASPLFTSLLKRRAAGSFDFGYIDKAKYTGEIVWAPVTAKRGYWDFTPTGFAIGDMPVQSATFEAIADTGSSLWYLPRAIADAYWAQVPGSSYSQPQSGFIFPCNSKLPDMTVIISGKRITVPGIMMNYQTLSPNTCMGGINRDFGMPFSIFGDAFLKGLFVVYEAPMEGQLRLGFASQK</sequence>